<reference evidence="5" key="1">
    <citation type="submission" date="2022-01" db="EMBL/GenBank/DDBJ databases">
        <authorList>
            <person name="Criscuolo A."/>
        </authorList>
    </citation>
    <scope>NUCLEOTIDE SEQUENCE</scope>
    <source>
        <strain evidence="5">CIP111893</strain>
    </source>
</reference>
<evidence type="ECO:0000256" key="4">
    <source>
        <dbReference type="SAM" id="Coils"/>
    </source>
</evidence>
<keyword evidence="2" id="KW-0813">Transport</keyword>
<dbReference type="Gene3D" id="3.40.190.10">
    <property type="entry name" value="Periplasmic binding protein-like II"/>
    <property type="match status" value="2"/>
</dbReference>
<evidence type="ECO:0000256" key="3">
    <source>
        <dbReference type="ARBA" id="ARBA00022729"/>
    </source>
</evidence>
<dbReference type="RefSeq" id="WP_236343141.1">
    <property type="nucleotide sequence ID" value="NZ_CAKMMF010000014.1"/>
</dbReference>
<evidence type="ECO:0000313" key="6">
    <source>
        <dbReference type="Proteomes" id="UP000838686"/>
    </source>
</evidence>
<evidence type="ECO:0000256" key="1">
    <source>
        <dbReference type="ARBA" id="ARBA00008520"/>
    </source>
</evidence>
<evidence type="ECO:0000256" key="2">
    <source>
        <dbReference type="ARBA" id="ARBA00022448"/>
    </source>
</evidence>
<feature type="coiled-coil region" evidence="4">
    <location>
        <begin position="365"/>
        <end position="392"/>
    </location>
</feature>
<dbReference type="Proteomes" id="UP000838686">
    <property type="component" value="Unassembled WGS sequence"/>
</dbReference>
<dbReference type="SUPFAM" id="SSF53850">
    <property type="entry name" value="Periplasmic binding protein-like II"/>
    <property type="match status" value="1"/>
</dbReference>
<organism evidence="5 6">
    <name type="scientific">Paenibacillus plantiphilus</name>
    <dbReference type="NCBI Taxonomy" id="2905650"/>
    <lineage>
        <taxon>Bacteria</taxon>
        <taxon>Bacillati</taxon>
        <taxon>Bacillota</taxon>
        <taxon>Bacilli</taxon>
        <taxon>Bacillales</taxon>
        <taxon>Paenibacillaceae</taxon>
        <taxon>Paenibacillus</taxon>
    </lineage>
</organism>
<keyword evidence="6" id="KW-1185">Reference proteome</keyword>
<proteinExistence type="inferred from homology"/>
<name>A0ABM9CB83_9BACL</name>
<keyword evidence="3" id="KW-0732">Signal</keyword>
<dbReference type="Pfam" id="PF13416">
    <property type="entry name" value="SBP_bac_8"/>
    <property type="match status" value="1"/>
</dbReference>
<keyword evidence="4" id="KW-0175">Coiled coil</keyword>
<dbReference type="EMBL" id="CAKMMF010000014">
    <property type="protein sequence ID" value="CAH1208093.1"/>
    <property type="molecule type" value="Genomic_DNA"/>
</dbReference>
<dbReference type="PANTHER" id="PTHR30061:SF50">
    <property type="entry name" value="MALTOSE_MALTODEXTRIN-BINDING PERIPLASMIC PROTEIN"/>
    <property type="match status" value="1"/>
</dbReference>
<accession>A0ABM9CB83</accession>
<comment type="similarity">
    <text evidence="1">Belongs to the bacterial solute-binding protein 1 family.</text>
</comment>
<dbReference type="PANTHER" id="PTHR30061">
    <property type="entry name" value="MALTOSE-BINDING PERIPLASMIC PROTEIN"/>
    <property type="match status" value="1"/>
</dbReference>
<gene>
    <name evidence="5" type="primary">malE_1</name>
    <name evidence="5" type="ORF">PAECIP111893_02837</name>
</gene>
<evidence type="ECO:0000313" key="5">
    <source>
        <dbReference type="EMBL" id="CAH1208093.1"/>
    </source>
</evidence>
<sequence>MGEQIEKKKEITIWHEFDGPSDTSIEVLEEICQLYSERHNCRIIPEVMGIAELGARLCSVSATGEGAQMALVPSDMTSYRKLGAYSPVTEDVHRGIISEASLATMQFEDQQYGVPILLGNHLVLYYNKEIYGEAPQSWEDIEAQAEELLKNDITPFGADLSQAYVFIPFLTAFGGWPLKDGRPHLLTEEVEQAFEFVVEQTAAGRIISLDGATELLEQFIAGKIGAIISGEWIFNHLSRNMEDRLAVGRLPSIQGNPSVSMSSSIGLVFPNHSLTSEASDDIKSFVRFMLSEECQLLWANRVQRIPANQLILEQLELISTPNKREVLSLLKECRSMPVSPIMITIWVSLAAALEVLLAEGPEKALIELKQSLDKSITELEATQNRINEEMETV</sequence>
<comment type="caution">
    <text evidence="5">The sequence shown here is derived from an EMBL/GenBank/DDBJ whole genome shotgun (WGS) entry which is preliminary data.</text>
</comment>
<protein>
    <submittedName>
        <fullName evidence="5">Maltose/maltodextrin-binding periplasmic protein</fullName>
    </submittedName>
</protein>
<dbReference type="InterPro" id="IPR006059">
    <property type="entry name" value="SBP"/>
</dbReference>